<dbReference type="GO" id="GO:0004888">
    <property type="term" value="F:transmembrane signaling receptor activity"/>
    <property type="evidence" value="ECO:0007669"/>
    <property type="project" value="InterPro"/>
</dbReference>
<dbReference type="Pfam" id="PF02931">
    <property type="entry name" value="Neur_chan_LBD"/>
    <property type="match status" value="1"/>
</dbReference>
<reference evidence="2 3" key="1">
    <citation type="submission" date="2020-06" db="EMBL/GenBank/DDBJ databases">
        <authorList>
            <person name="Li R."/>
            <person name="Bekaert M."/>
        </authorList>
    </citation>
    <scope>NUCLEOTIDE SEQUENCE [LARGE SCALE GENOMIC DNA]</scope>
    <source>
        <strain evidence="3">wild</strain>
    </source>
</reference>
<gene>
    <name evidence="2" type="ORF">MCOR_30723</name>
</gene>
<dbReference type="SUPFAM" id="SSF63712">
    <property type="entry name" value="Nicotinic receptor ligand binding domain-like"/>
    <property type="match status" value="1"/>
</dbReference>
<dbReference type="Gene3D" id="2.70.170.10">
    <property type="entry name" value="Neurotransmitter-gated ion-channel ligand-binding domain"/>
    <property type="match status" value="1"/>
</dbReference>
<dbReference type="AlphaFoldDB" id="A0A6J8CM62"/>
<evidence type="ECO:0000313" key="3">
    <source>
        <dbReference type="Proteomes" id="UP000507470"/>
    </source>
</evidence>
<dbReference type="Proteomes" id="UP000507470">
    <property type="component" value="Unassembled WGS sequence"/>
</dbReference>
<dbReference type="InterPro" id="IPR036734">
    <property type="entry name" value="Neur_chan_lig-bd_sf"/>
</dbReference>
<dbReference type="PANTHER" id="PTHR18945">
    <property type="entry name" value="NEUROTRANSMITTER GATED ION CHANNEL"/>
    <property type="match status" value="1"/>
</dbReference>
<evidence type="ECO:0000259" key="1">
    <source>
        <dbReference type="Pfam" id="PF02931"/>
    </source>
</evidence>
<dbReference type="OrthoDB" id="410315at2759"/>
<dbReference type="InterPro" id="IPR006202">
    <property type="entry name" value="Neur_chan_lig-bd"/>
</dbReference>
<name>A0A6J8CM62_MYTCO</name>
<dbReference type="EMBL" id="CACVKT020005604">
    <property type="protein sequence ID" value="CAC5396122.1"/>
    <property type="molecule type" value="Genomic_DNA"/>
</dbReference>
<sequence>MIPANSGYDDAQNLHAFLMTNYSRILTPCFNQSESVDVILDLFLNTVIDFHPVSGITTFSAAFIIKWRDEIIESRWRNSGYVGIDVTKIGMHNVWLPKIYIRNIANIDSIYQFLSTLDSEMSSVTYERTGEAILTCLAVLQTTCKTDVTYYPLDVHTCDIIVVNID</sequence>
<dbReference type="GO" id="GO:0016020">
    <property type="term" value="C:membrane"/>
    <property type="evidence" value="ECO:0007669"/>
    <property type="project" value="InterPro"/>
</dbReference>
<dbReference type="InterPro" id="IPR006201">
    <property type="entry name" value="Neur_channel"/>
</dbReference>
<keyword evidence="3" id="KW-1185">Reference proteome</keyword>
<organism evidence="2 3">
    <name type="scientific">Mytilus coruscus</name>
    <name type="common">Sea mussel</name>
    <dbReference type="NCBI Taxonomy" id="42192"/>
    <lineage>
        <taxon>Eukaryota</taxon>
        <taxon>Metazoa</taxon>
        <taxon>Spiralia</taxon>
        <taxon>Lophotrochozoa</taxon>
        <taxon>Mollusca</taxon>
        <taxon>Bivalvia</taxon>
        <taxon>Autobranchia</taxon>
        <taxon>Pteriomorphia</taxon>
        <taxon>Mytilida</taxon>
        <taxon>Mytiloidea</taxon>
        <taxon>Mytilidae</taxon>
        <taxon>Mytilinae</taxon>
        <taxon>Mytilus</taxon>
    </lineage>
</organism>
<proteinExistence type="predicted"/>
<protein>
    <submittedName>
        <fullName evidence="2">CHRNN</fullName>
    </submittedName>
</protein>
<feature type="domain" description="Neurotransmitter-gated ion-channel ligand-binding" evidence="1">
    <location>
        <begin position="13"/>
        <end position="161"/>
    </location>
</feature>
<accession>A0A6J8CM62</accession>
<evidence type="ECO:0000313" key="2">
    <source>
        <dbReference type="EMBL" id="CAC5396122.1"/>
    </source>
</evidence>
<dbReference type="GO" id="GO:0005230">
    <property type="term" value="F:extracellular ligand-gated monoatomic ion channel activity"/>
    <property type="evidence" value="ECO:0007669"/>
    <property type="project" value="InterPro"/>
</dbReference>